<dbReference type="Pfam" id="PF08401">
    <property type="entry name" value="ArdcN"/>
    <property type="match status" value="1"/>
</dbReference>
<sequence>MARKDPLDIHQYVTDRVIAAIEANPGEFRMPWQRVGIANTLPRNAITKQAYQGVNCITLWIASELGQLAPVYATYRQWHSIGAQVRKGEKGNLVVFYKEYSVQPNAEDTDDDGRRRVARASWVFSGSQVDGYTPPTPEPVKEMEPLQRHEAVERFMAATGADIRIGGDKAFYLPSLDYIALPDPHYFQQDDAAERTFHFESTLLHEAIHWSGAKHRLARDLTGRFKSDAYAMEELCAEIGAAFLCAELGLTAEPRMDHAQYLAHWLKVLKADKKAIFTAAAKASEAARYLASFSRKEQDDAA</sequence>
<dbReference type="AlphaFoldDB" id="A0A0D6JBI6"/>
<dbReference type="RefSeq" id="WP_046476619.1">
    <property type="nucleotide sequence ID" value="NZ_LN829118.1"/>
</dbReference>
<evidence type="ECO:0000313" key="3">
    <source>
        <dbReference type="EMBL" id="CPR16203.1"/>
    </source>
</evidence>
<dbReference type="KEGG" id="fil:BN1229_v1_0697"/>
<reference evidence="4" key="1">
    <citation type="submission" date="2015-02" db="EMBL/GenBank/DDBJ databases">
        <authorList>
            <person name="Chooi Y.-H."/>
        </authorList>
    </citation>
    <scope>NUCLEOTIDE SEQUENCE [LARGE SCALE GENOMIC DNA]</scope>
    <source>
        <strain evidence="4">strain Y</strain>
    </source>
</reference>
<proteinExistence type="predicted"/>
<evidence type="ECO:0000259" key="2">
    <source>
        <dbReference type="Pfam" id="PF18818"/>
    </source>
</evidence>
<dbReference type="GO" id="GO:0003697">
    <property type="term" value="F:single-stranded DNA binding"/>
    <property type="evidence" value="ECO:0007669"/>
    <property type="project" value="InterPro"/>
</dbReference>
<accession>A0A0D6JBI6</accession>
<feature type="domain" description="Polyvalent protein metallopeptidase" evidence="2">
    <location>
        <begin position="150"/>
        <end position="282"/>
    </location>
</feature>
<dbReference type="Proteomes" id="UP000033187">
    <property type="component" value="Chromosome 1"/>
</dbReference>
<protein>
    <recommendedName>
        <fullName evidence="5">DUF1738 domain-containing protein</fullName>
    </recommendedName>
</protein>
<dbReference type="OrthoDB" id="9792687at2"/>
<dbReference type="PIRSF" id="PIRSF037112">
    <property type="entry name" value="Antirestriction_ArdC"/>
    <property type="match status" value="1"/>
</dbReference>
<feature type="domain" description="N-terminal" evidence="1">
    <location>
        <begin position="8"/>
        <end position="124"/>
    </location>
</feature>
<dbReference type="Pfam" id="PF18818">
    <property type="entry name" value="MPTase-PolyVal"/>
    <property type="match status" value="1"/>
</dbReference>
<dbReference type="KEGG" id="fiy:BN1229_v1_0700"/>
<dbReference type="InterPro" id="IPR017113">
    <property type="entry name" value="Antirestriction_ArdC"/>
</dbReference>
<dbReference type="InterPro" id="IPR013610">
    <property type="entry name" value="ArdC_N"/>
</dbReference>
<dbReference type="EMBL" id="LN829119">
    <property type="protein sequence ID" value="CPR16203.1"/>
    <property type="molecule type" value="Genomic_DNA"/>
</dbReference>
<dbReference type="InterPro" id="IPR041459">
    <property type="entry name" value="MPTase-PolyVal"/>
</dbReference>
<evidence type="ECO:0000313" key="4">
    <source>
        <dbReference type="Proteomes" id="UP000033187"/>
    </source>
</evidence>
<evidence type="ECO:0008006" key="5">
    <source>
        <dbReference type="Google" id="ProtNLM"/>
    </source>
</evidence>
<name>A0A0D6JBI6_9HYPH</name>
<keyword evidence="4" id="KW-1185">Reference proteome</keyword>
<gene>
    <name evidence="3" type="ORF">YBN1229_v1_0700</name>
</gene>
<evidence type="ECO:0000259" key="1">
    <source>
        <dbReference type="Pfam" id="PF08401"/>
    </source>
</evidence>
<organism evidence="3 4">
    <name type="scientific">Candidatus Filomicrobium marinum</name>
    <dbReference type="NCBI Taxonomy" id="1608628"/>
    <lineage>
        <taxon>Bacteria</taxon>
        <taxon>Pseudomonadati</taxon>
        <taxon>Pseudomonadota</taxon>
        <taxon>Alphaproteobacteria</taxon>
        <taxon>Hyphomicrobiales</taxon>
        <taxon>Hyphomicrobiaceae</taxon>
        <taxon>Filomicrobium</taxon>
    </lineage>
</organism>